<accession>A0A165CDG7</accession>
<feature type="region of interest" description="Disordered" evidence="2">
    <location>
        <begin position="443"/>
        <end position="465"/>
    </location>
</feature>
<feature type="compositionally biased region" description="Low complexity" evidence="2">
    <location>
        <begin position="1"/>
        <end position="37"/>
    </location>
</feature>
<gene>
    <name evidence="3" type="ORF">LAESUDRAFT_405613</name>
</gene>
<protein>
    <submittedName>
        <fullName evidence="3">Uncharacterized protein</fullName>
    </submittedName>
</protein>
<name>A0A165CDG7_9APHY</name>
<evidence type="ECO:0000256" key="1">
    <source>
        <dbReference type="SAM" id="Coils"/>
    </source>
</evidence>
<feature type="compositionally biased region" description="Basic and acidic residues" evidence="2">
    <location>
        <begin position="451"/>
        <end position="465"/>
    </location>
</feature>
<feature type="region of interest" description="Disordered" evidence="2">
    <location>
        <begin position="394"/>
        <end position="426"/>
    </location>
</feature>
<feature type="region of interest" description="Disordered" evidence="2">
    <location>
        <begin position="274"/>
        <end position="326"/>
    </location>
</feature>
<reference evidence="3 4" key="1">
    <citation type="journal article" date="2016" name="Mol. Biol. Evol.">
        <title>Comparative Genomics of Early-Diverging Mushroom-Forming Fungi Provides Insights into the Origins of Lignocellulose Decay Capabilities.</title>
        <authorList>
            <person name="Nagy L.G."/>
            <person name="Riley R."/>
            <person name="Tritt A."/>
            <person name="Adam C."/>
            <person name="Daum C."/>
            <person name="Floudas D."/>
            <person name="Sun H."/>
            <person name="Yadav J.S."/>
            <person name="Pangilinan J."/>
            <person name="Larsson K.H."/>
            <person name="Matsuura K."/>
            <person name="Barry K."/>
            <person name="Labutti K."/>
            <person name="Kuo R."/>
            <person name="Ohm R.A."/>
            <person name="Bhattacharya S.S."/>
            <person name="Shirouzu T."/>
            <person name="Yoshinaga Y."/>
            <person name="Martin F.M."/>
            <person name="Grigoriev I.V."/>
            <person name="Hibbett D.S."/>
        </authorList>
    </citation>
    <scope>NUCLEOTIDE SEQUENCE [LARGE SCALE GENOMIC DNA]</scope>
    <source>
        <strain evidence="3 4">93-53</strain>
    </source>
</reference>
<dbReference type="InParanoid" id="A0A165CDG7"/>
<sequence length="465" mass="50635">MNSPLLQLPSPTSTLTPDATHSSGSSTRSISRSSYTSHATDPDNLKATYSKQGPASSSPSHPLSPHLRRQLRYLRAQEALTATLQICESEPSPTELQIRALERATAALSAQAQEARERAAQLRACLADARKAAASESAQQLEPGELRALQRERWMAERRSAAREEQSKATKQLLSRLLSGEGSEHDITRRKISHNDDARRMVAADVNIVRYCERSQTRVPVLFPGPRSHRATHTPPRRKVINRMRSLRLRPTIICTPQSARQENGSRQSTSIFTMVNGSSSDSPANPTSALEPERSSSTQHAGTRRVHFTPEPSAPSSPSPSSHIEAGTASIYMSSLSHPRTADELLHDMDLADIAENPGVPEYALELLDALVARELDVSLAPLPAATRRTIAQSRSEAGMSGEGSNVRETMTPTREETRGLSVDPVASITVDRELEIDEGAQAVFGNALRGRESADHEGGRKHS</sequence>
<proteinExistence type="predicted"/>
<dbReference type="GeneID" id="63819359"/>
<dbReference type="OrthoDB" id="3254613at2759"/>
<dbReference type="Proteomes" id="UP000076871">
    <property type="component" value="Unassembled WGS sequence"/>
</dbReference>
<dbReference type="AlphaFoldDB" id="A0A165CDG7"/>
<feature type="compositionally biased region" description="Low complexity" evidence="2">
    <location>
        <begin position="56"/>
        <end position="65"/>
    </location>
</feature>
<evidence type="ECO:0000313" key="3">
    <source>
        <dbReference type="EMBL" id="KZT02613.1"/>
    </source>
</evidence>
<feature type="coiled-coil region" evidence="1">
    <location>
        <begin position="98"/>
        <end position="132"/>
    </location>
</feature>
<feature type="region of interest" description="Disordered" evidence="2">
    <location>
        <begin position="1"/>
        <end position="65"/>
    </location>
</feature>
<evidence type="ECO:0000313" key="4">
    <source>
        <dbReference type="Proteomes" id="UP000076871"/>
    </source>
</evidence>
<dbReference type="RefSeq" id="XP_040760353.1">
    <property type="nucleotide sequence ID" value="XM_040902328.1"/>
</dbReference>
<evidence type="ECO:0000256" key="2">
    <source>
        <dbReference type="SAM" id="MobiDB-lite"/>
    </source>
</evidence>
<feature type="compositionally biased region" description="Polar residues" evidence="2">
    <location>
        <begin position="274"/>
        <end position="289"/>
    </location>
</feature>
<keyword evidence="1" id="KW-0175">Coiled coil</keyword>
<dbReference type="EMBL" id="KV427651">
    <property type="protein sequence ID" value="KZT02613.1"/>
    <property type="molecule type" value="Genomic_DNA"/>
</dbReference>
<keyword evidence="4" id="KW-1185">Reference proteome</keyword>
<organism evidence="3 4">
    <name type="scientific">Laetiporus sulphureus 93-53</name>
    <dbReference type="NCBI Taxonomy" id="1314785"/>
    <lineage>
        <taxon>Eukaryota</taxon>
        <taxon>Fungi</taxon>
        <taxon>Dikarya</taxon>
        <taxon>Basidiomycota</taxon>
        <taxon>Agaricomycotina</taxon>
        <taxon>Agaricomycetes</taxon>
        <taxon>Polyporales</taxon>
        <taxon>Laetiporus</taxon>
    </lineage>
</organism>